<evidence type="ECO:0000313" key="2">
    <source>
        <dbReference type="EMBL" id="UMB70421.1"/>
    </source>
</evidence>
<name>A0ABY3VLX1_9MYCO</name>
<keyword evidence="3" id="KW-1185">Reference proteome</keyword>
<accession>A0ABY3VLX1</accession>
<dbReference type="SUPFAM" id="SSF54909">
    <property type="entry name" value="Dimeric alpha+beta barrel"/>
    <property type="match status" value="1"/>
</dbReference>
<sequence>MPTFTVFGSVKFVPGSREQLLALLDAHRARSLEEPGTLQFEILVPRDQTNVLYMYEVYADEQAFAARVNGASLARITEETAGIITELIANSVTAIDMASLAAGPG</sequence>
<reference evidence="2" key="1">
    <citation type="submission" date="2022-08" db="EMBL/GenBank/DDBJ databases">
        <title>Whole genome sequencing of non-tuberculosis mycobacteria type-strains.</title>
        <authorList>
            <person name="Igarashi Y."/>
            <person name="Osugi A."/>
            <person name="Mitarai S."/>
        </authorList>
    </citation>
    <scope>NUCLEOTIDE SEQUENCE</scope>
    <source>
        <strain evidence="2">DSM 45127</strain>
    </source>
</reference>
<dbReference type="Pfam" id="PF03992">
    <property type="entry name" value="ABM"/>
    <property type="match status" value="1"/>
</dbReference>
<dbReference type="GO" id="GO:0004497">
    <property type="term" value="F:monooxygenase activity"/>
    <property type="evidence" value="ECO:0007669"/>
    <property type="project" value="UniProtKB-KW"/>
</dbReference>
<keyword evidence="2" id="KW-0503">Monooxygenase</keyword>
<feature type="domain" description="ABM" evidence="1">
    <location>
        <begin position="4"/>
        <end position="92"/>
    </location>
</feature>
<dbReference type="InterPro" id="IPR011008">
    <property type="entry name" value="Dimeric_a/b-barrel"/>
</dbReference>
<organism evidence="2 3">
    <name type="scientific">Mycobacterium paraterrae</name>
    <dbReference type="NCBI Taxonomy" id="577492"/>
    <lineage>
        <taxon>Bacteria</taxon>
        <taxon>Bacillati</taxon>
        <taxon>Actinomycetota</taxon>
        <taxon>Actinomycetes</taxon>
        <taxon>Mycobacteriales</taxon>
        <taxon>Mycobacteriaceae</taxon>
        <taxon>Mycobacterium</taxon>
    </lineage>
</organism>
<dbReference type="InterPro" id="IPR007138">
    <property type="entry name" value="ABM_dom"/>
</dbReference>
<evidence type="ECO:0000259" key="1">
    <source>
        <dbReference type="PROSITE" id="PS51725"/>
    </source>
</evidence>
<proteinExistence type="predicted"/>
<evidence type="ECO:0000313" key="3">
    <source>
        <dbReference type="Proteomes" id="UP001055336"/>
    </source>
</evidence>
<dbReference type="Gene3D" id="3.30.70.100">
    <property type="match status" value="1"/>
</dbReference>
<dbReference type="PROSITE" id="PS51725">
    <property type="entry name" value="ABM"/>
    <property type="match status" value="1"/>
</dbReference>
<dbReference type="EMBL" id="CP092488">
    <property type="protein sequence ID" value="UMB70421.1"/>
    <property type="molecule type" value="Genomic_DNA"/>
</dbReference>
<keyword evidence="2" id="KW-0560">Oxidoreductase</keyword>
<dbReference type="RefSeq" id="WP_240262137.1">
    <property type="nucleotide sequence ID" value="NZ_CP092488.2"/>
</dbReference>
<dbReference type="Proteomes" id="UP001055336">
    <property type="component" value="Chromosome"/>
</dbReference>
<protein>
    <submittedName>
        <fullName evidence="2">Antibiotic biosynthesis monooxygenase</fullName>
    </submittedName>
</protein>
<gene>
    <name evidence="2" type="ORF">MKK62_03575</name>
</gene>